<comment type="caution">
    <text evidence="2">The sequence shown here is derived from an EMBL/GenBank/DDBJ whole genome shotgun (WGS) entry which is preliminary data.</text>
</comment>
<dbReference type="InParanoid" id="A0A409WRK5"/>
<accession>A0A409WRK5</accession>
<name>A0A409WRK5_PSICY</name>
<sequence>MIREDVDSAISQFQHDEQEARIAQHLESTGTGELETGELDGNRKQQAFQPVQHNTNLRYSL</sequence>
<feature type="compositionally biased region" description="Polar residues" evidence="1">
    <location>
        <begin position="44"/>
        <end position="61"/>
    </location>
</feature>
<dbReference type="Proteomes" id="UP000283269">
    <property type="component" value="Unassembled WGS sequence"/>
</dbReference>
<evidence type="ECO:0000256" key="1">
    <source>
        <dbReference type="SAM" id="MobiDB-lite"/>
    </source>
</evidence>
<dbReference type="AlphaFoldDB" id="A0A409WRK5"/>
<evidence type="ECO:0000313" key="2">
    <source>
        <dbReference type="EMBL" id="PPQ81165.1"/>
    </source>
</evidence>
<dbReference type="EMBL" id="NHYD01003278">
    <property type="protein sequence ID" value="PPQ81165.1"/>
    <property type="molecule type" value="Genomic_DNA"/>
</dbReference>
<organism evidence="2 3">
    <name type="scientific">Psilocybe cyanescens</name>
    <dbReference type="NCBI Taxonomy" id="93625"/>
    <lineage>
        <taxon>Eukaryota</taxon>
        <taxon>Fungi</taxon>
        <taxon>Dikarya</taxon>
        <taxon>Basidiomycota</taxon>
        <taxon>Agaricomycotina</taxon>
        <taxon>Agaricomycetes</taxon>
        <taxon>Agaricomycetidae</taxon>
        <taxon>Agaricales</taxon>
        <taxon>Agaricineae</taxon>
        <taxon>Strophariaceae</taxon>
        <taxon>Psilocybe</taxon>
    </lineage>
</organism>
<protein>
    <submittedName>
        <fullName evidence="2">Uncharacterized protein</fullName>
    </submittedName>
</protein>
<feature type="region of interest" description="Disordered" evidence="1">
    <location>
        <begin position="42"/>
        <end position="61"/>
    </location>
</feature>
<evidence type="ECO:0000313" key="3">
    <source>
        <dbReference type="Proteomes" id="UP000283269"/>
    </source>
</evidence>
<proteinExistence type="predicted"/>
<gene>
    <name evidence="2" type="ORF">CVT25_015192</name>
</gene>
<reference evidence="2 3" key="1">
    <citation type="journal article" date="2018" name="Evol. Lett.">
        <title>Horizontal gene cluster transfer increased hallucinogenic mushroom diversity.</title>
        <authorList>
            <person name="Reynolds H.T."/>
            <person name="Vijayakumar V."/>
            <person name="Gluck-Thaler E."/>
            <person name="Korotkin H.B."/>
            <person name="Matheny P.B."/>
            <person name="Slot J.C."/>
        </authorList>
    </citation>
    <scope>NUCLEOTIDE SEQUENCE [LARGE SCALE GENOMIC DNA]</scope>
    <source>
        <strain evidence="2 3">2631</strain>
    </source>
</reference>
<keyword evidence="3" id="KW-1185">Reference proteome</keyword>